<protein>
    <submittedName>
        <fullName evidence="2">Uncharacterized protein</fullName>
    </submittedName>
</protein>
<evidence type="ECO:0000313" key="3">
    <source>
        <dbReference type="Proteomes" id="UP001177670"/>
    </source>
</evidence>
<evidence type="ECO:0000256" key="1">
    <source>
        <dbReference type="SAM" id="MobiDB-lite"/>
    </source>
</evidence>
<dbReference type="EMBL" id="JAHYIQ010000003">
    <property type="protein sequence ID" value="KAK1133717.1"/>
    <property type="molecule type" value="Genomic_DNA"/>
</dbReference>
<comment type="caution">
    <text evidence="2">The sequence shown here is derived from an EMBL/GenBank/DDBJ whole genome shotgun (WGS) entry which is preliminary data.</text>
</comment>
<accession>A0AA40KUU0</accession>
<keyword evidence="3" id="KW-1185">Reference proteome</keyword>
<dbReference type="AlphaFoldDB" id="A0AA40KUU0"/>
<feature type="compositionally biased region" description="Basic and acidic residues" evidence="1">
    <location>
        <begin position="14"/>
        <end position="26"/>
    </location>
</feature>
<dbReference type="Proteomes" id="UP001177670">
    <property type="component" value="Unassembled WGS sequence"/>
</dbReference>
<reference evidence="2" key="1">
    <citation type="submission" date="2021-10" db="EMBL/GenBank/DDBJ databases">
        <title>Melipona bicolor Genome sequencing and assembly.</title>
        <authorList>
            <person name="Araujo N.S."/>
            <person name="Arias M.C."/>
        </authorList>
    </citation>
    <scope>NUCLEOTIDE SEQUENCE</scope>
    <source>
        <strain evidence="2">USP_2M_L1-L4_2017</strain>
        <tissue evidence="2">Whole body</tissue>
    </source>
</reference>
<sequence length="116" mass="13474">MKSTVNLRIPGQQTRDETKEDQRLKRFSRTRKDSSYDVCASNDKKYSKMELWKNFVGLVGFRQTKDSRVVYLGDISRACNKDAARFSFVSLLDLTLLKEISLLPRFEKNTALQMSI</sequence>
<organism evidence="2 3">
    <name type="scientific">Melipona bicolor</name>
    <dbReference type="NCBI Taxonomy" id="60889"/>
    <lineage>
        <taxon>Eukaryota</taxon>
        <taxon>Metazoa</taxon>
        <taxon>Ecdysozoa</taxon>
        <taxon>Arthropoda</taxon>
        <taxon>Hexapoda</taxon>
        <taxon>Insecta</taxon>
        <taxon>Pterygota</taxon>
        <taxon>Neoptera</taxon>
        <taxon>Endopterygota</taxon>
        <taxon>Hymenoptera</taxon>
        <taxon>Apocrita</taxon>
        <taxon>Aculeata</taxon>
        <taxon>Apoidea</taxon>
        <taxon>Anthophila</taxon>
        <taxon>Apidae</taxon>
        <taxon>Melipona</taxon>
    </lineage>
</organism>
<evidence type="ECO:0000313" key="2">
    <source>
        <dbReference type="EMBL" id="KAK1133717.1"/>
    </source>
</evidence>
<gene>
    <name evidence="2" type="ORF">K0M31_011511</name>
</gene>
<proteinExistence type="predicted"/>
<name>A0AA40KUU0_9HYME</name>
<feature type="region of interest" description="Disordered" evidence="1">
    <location>
        <begin position="1"/>
        <end position="26"/>
    </location>
</feature>